<protein>
    <submittedName>
        <fullName evidence="2">Uncharacterized protein</fullName>
    </submittedName>
</protein>
<feature type="compositionally biased region" description="Basic and acidic residues" evidence="1">
    <location>
        <begin position="801"/>
        <end position="812"/>
    </location>
</feature>
<dbReference type="VEuPathDB" id="CryptoDB:Cvel_25822"/>
<feature type="compositionally biased region" description="Basic and acidic residues" evidence="1">
    <location>
        <begin position="1229"/>
        <end position="1239"/>
    </location>
</feature>
<feature type="compositionally biased region" description="Polar residues" evidence="1">
    <location>
        <begin position="1156"/>
        <end position="1172"/>
    </location>
</feature>
<feature type="compositionally biased region" description="Low complexity" evidence="1">
    <location>
        <begin position="1131"/>
        <end position="1155"/>
    </location>
</feature>
<feature type="region of interest" description="Disordered" evidence="1">
    <location>
        <begin position="1324"/>
        <end position="1343"/>
    </location>
</feature>
<feature type="compositionally biased region" description="Basic and acidic residues" evidence="1">
    <location>
        <begin position="337"/>
        <end position="349"/>
    </location>
</feature>
<feature type="compositionally biased region" description="Basic and acidic residues" evidence="1">
    <location>
        <begin position="529"/>
        <end position="542"/>
    </location>
</feature>
<feature type="region of interest" description="Disordered" evidence="1">
    <location>
        <begin position="1109"/>
        <end position="1250"/>
    </location>
</feature>
<feature type="region of interest" description="Disordered" evidence="1">
    <location>
        <begin position="557"/>
        <end position="1061"/>
    </location>
</feature>
<feature type="region of interest" description="Disordered" evidence="1">
    <location>
        <begin position="1"/>
        <end position="111"/>
    </location>
</feature>
<feature type="compositionally biased region" description="Low complexity" evidence="1">
    <location>
        <begin position="688"/>
        <end position="700"/>
    </location>
</feature>
<gene>
    <name evidence="2" type="ORF">Cvel_25822</name>
</gene>
<feature type="compositionally biased region" description="Polar residues" evidence="1">
    <location>
        <begin position="203"/>
        <end position="212"/>
    </location>
</feature>
<feature type="region of interest" description="Disordered" evidence="1">
    <location>
        <begin position="1265"/>
        <end position="1315"/>
    </location>
</feature>
<proteinExistence type="predicted"/>
<evidence type="ECO:0000256" key="1">
    <source>
        <dbReference type="SAM" id="MobiDB-lite"/>
    </source>
</evidence>
<feature type="compositionally biased region" description="Low complexity" evidence="1">
    <location>
        <begin position="1333"/>
        <end position="1343"/>
    </location>
</feature>
<feature type="compositionally biased region" description="Pro residues" evidence="1">
    <location>
        <begin position="742"/>
        <end position="760"/>
    </location>
</feature>
<feature type="compositionally biased region" description="Basic and acidic residues" evidence="1">
    <location>
        <begin position="13"/>
        <end position="25"/>
    </location>
</feature>
<feature type="compositionally biased region" description="Polar residues" evidence="1">
    <location>
        <begin position="648"/>
        <end position="659"/>
    </location>
</feature>
<feature type="compositionally biased region" description="Basic and acidic residues" evidence="1">
    <location>
        <begin position="1267"/>
        <end position="1295"/>
    </location>
</feature>
<feature type="compositionally biased region" description="Basic and acidic residues" evidence="1">
    <location>
        <begin position="824"/>
        <end position="843"/>
    </location>
</feature>
<reference evidence="2" key="1">
    <citation type="submission" date="2014-11" db="EMBL/GenBank/DDBJ databases">
        <authorList>
            <person name="Otto D Thomas"/>
            <person name="Naeem Raeece"/>
        </authorList>
    </citation>
    <scope>NUCLEOTIDE SEQUENCE</scope>
</reference>
<feature type="compositionally biased region" description="Basic and acidic residues" evidence="1">
    <location>
        <begin position="857"/>
        <end position="880"/>
    </location>
</feature>
<feature type="region of interest" description="Disordered" evidence="1">
    <location>
        <begin position="128"/>
        <end position="247"/>
    </location>
</feature>
<name>A0A0G4HB34_9ALVE</name>
<sequence length="1372" mass="146634">MWPKGAAATPRGEPAKPDSKLDAYRGPRSSSKAGPSVRKGAASVKSRPAGPPDLAELNADTLYQPVPPPSYLGSPLSSIEVPRRRKGRFSTSSDIQPGGIPPLSPATGAHQATDSVFSFLIENAKPKHGQRASLQATLTGDRVPSVLSPQRLQALPEPLPITPPKYREGTPQGVSTKRRAHKTSTLPPSLPSYLQGAPLPGLSRTSDANVFQQFPRKDRDRERDVALPEKPTPPTTVQGGLGESPSRASLMRMALEPLTGLRAPAFPVEGGGALDVDKLMGANDWTKRGMRRQQLQPTPALAGGFETPTGPRGGPRSGSSSPVDCRGPSPVSPQTDLQRDTDEPKERSPHSPPTTTQHFMTHNHSPPPSLNFPPAWQSTQQPETPAVSNNPALTDAPPSPAPQFSKPSQPPAEAQLTPVPRPPLPAASSRSPRRPSLASSVWERRESLLRSSGAAAFGEVASGPRSLFSSRRHSDPPAAPSPRAAAPPPPFSSSPRPTDFKNQNGPSLSLSNKSAERDQELVGEGEQSTEWRRNSHSTDTKDIPVASLLISCLPPFTVRSQTEGQARAQRIQTARSPRPPPPDLNVSGQAVAQSAEEKEKEDSASPLSRSRQGRRATDPSPSLSIRAIQPQRQRRVSDSVAGPILTKWRSSQKPSQTPNAPEALAIGAAPVGTRSPPPPEERERRPSRAASPPLSLFQPPSSGPPRTPQNATRPKRQPNPMQTHVEEPDVAPAGSHSAMSPSPCPPSPSAASPETPPPIQRPNMHQQQEKQQEEEAPIDPSQAPIDDDPMPAAEVASVVDQQREIPQEKGQESRGNTSHSGKAALEEQRNDSSRATAEKKETTTGDQGHQVGVSVSLHRERHPEDPVMATEHQKEEEARAPAEAANDAAAGEDKDKNEKEDASGGIPLPSPSVPVSEEEGRRTAGPGEPEEFGDTPVTPLGRGQTEGVVEMKKDESSRVTVEEVKELQQPGREQTNEEEKQKDEARSIAILFKHSREIGGSDLSNNSDPEEDLSPAPSPSPTAPNGSGLLSRTMGAVSRASSNAVKRGERERGGTGGGALSCKRALEAAWRDDPLLRRCFEKNSEEGFKMKLSEWLKMIRDQILDSSGCAPFGGSAALSPRGSPGPSETVSASLPSSPLSSLSPGRGKSGSRGQSTNSAFSWTTRGSPSKKNSSGRAGSAGGGIPFSGSIRLQRAEEKQRRAEERRKRKEMKSATGCASLSSSGSDDQSDSRLGTRAESEPPTSSDVVLKGLRDELATLLQTRRQRLKEEQQLSRVEEEMGDKEKEEEKKGESLRRGSRTSESSSTKGGSGKWKRSAFSSLALGTQADGGEGPNLSLPLRSSLRWRSPKTKAELIEKSLARKMERDAAALYG</sequence>
<feature type="compositionally biased region" description="Basic and acidic residues" evidence="1">
    <location>
        <begin position="974"/>
        <end position="986"/>
    </location>
</feature>
<feature type="compositionally biased region" description="Polar residues" evidence="1">
    <location>
        <begin position="558"/>
        <end position="575"/>
    </location>
</feature>
<organism evidence="2">
    <name type="scientific">Chromera velia CCMP2878</name>
    <dbReference type="NCBI Taxonomy" id="1169474"/>
    <lineage>
        <taxon>Eukaryota</taxon>
        <taxon>Sar</taxon>
        <taxon>Alveolata</taxon>
        <taxon>Colpodellida</taxon>
        <taxon>Chromeraceae</taxon>
        <taxon>Chromera</taxon>
    </lineage>
</organism>
<feature type="compositionally biased region" description="Polar residues" evidence="1">
    <location>
        <begin position="376"/>
        <end position="392"/>
    </location>
</feature>
<feature type="compositionally biased region" description="Basic and acidic residues" evidence="1">
    <location>
        <begin position="891"/>
        <end position="902"/>
    </location>
</feature>
<feature type="compositionally biased region" description="Pro residues" evidence="1">
    <location>
        <begin position="477"/>
        <end position="492"/>
    </location>
</feature>
<feature type="compositionally biased region" description="Polar residues" evidence="1">
    <location>
        <begin position="353"/>
        <end position="364"/>
    </location>
</feature>
<feature type="compositionally biased region" description="Low complexity" evidence="1">
    <location>
        <begin position="426"/>
        <end position="440"/>
    </location>
</feature>
<feature type="region of interest" description="Disordered" evidence="1">
    <location>
        <begin position="285"/>
        <end position="545"/>
    </location>
</feature>
<dbReference type="EMBL" id="CDMZ01002178">
    <property type="protein sequence ID" value="CEM41133.1"/>
    <property type="molecule type" value="Genomic_DNA"/>
</dbReference>
<feature type="compositionally biased region" description="Basic and acidic residues" evidence="1">
    <location>
        <begin position="1193"/>
        <end position="1205"/>
    </location>
</feature>
<evidence type="ECO:0000313" key="2">
    <source>
        <dbReference type="EMBL" id="CEM41133.1"/>
    </source>
</evidence>
<feature type="compositionally biased region" description="Basic and acidic residues" evidence="1">
    <location>
        <begin position="215"/>
        <end position="227"/>
    </location>
</feature>
<feature type="compositionally biased region" description="Basic and acidic residues" evidence="1">
    <location>
        <begin position="949"/>
        <end position="966"/>
    </location>
</feature>
<accession>A0A0G4HB34</accession>
<feature type="compositionally biased region" description="Polar residues" evidence="1">
    <location>
        <begin position="500"/>
        <end position="513"/>
    </location>
</feature>